<comment type="subcellular location">
    <subcellularLocation>
        <location evidence="1">Membrane</location>
    </subcellularLocation>
</comment>
<dbReference type="PANTHER" id="PTHR11923:SF105">
    <property type="entry name" value="PROTEIN CBR-SCAV-1"/>
    <property type="match status" value="1"/>
</dbReference>
<feature type="transmembrane region" description="Helical" evidence="7">
    <location>
        <begin position="533"/>
        <end position="557"/>
    </location>
</feature>
<keyword evidence="4 7" id="KW-1133">Transmembrane helix</keyword>
<keyword evidence="9" id="KW-1185">Reference proteome</keyword>
<accession>A0AAV5UCQ7</accession>
<dbReference type="AlphaFoldDB" id="A0AAV5UCQ7"/>
<keyword evidence="6" id="KW-0325">Glycoprotein</keyword>
<dbReference type="GO" id="GO:0016020">
    <property type="term" value="C:membrane"/>
    <property type="evidence" value="ECO:0007669"/>
    <property type="project" value="UniProtKB-SubCell"/>
</dbReference>
<feature type="transmembrane region" description="Helical" evidence="7">
    <location>
        <begin position="12"/>
        <end position="31"/>
    </location>
</feature>
<evidence type="ECO:0000256" key="3">
    <source>
        <dbReference type="ARBA" id="ARBA00022692"/>
    </source>
</evidence>
<evidence type="ECO:0000256" key="4">
    <source>
        <dbReference type="ARBA" id="ARBA00022989"/>
    </source>
</evidence>
<keyword evidence="3 7" id="KW-0812">Transmembrane</keyword>
<protein>
    <recommendedName>
        <fullName evidence="10">CD36 family protein</fullName>
    </recommendedName>
</protein>
<name>A0AAV5UCQ7_9BILA</name>
<evidence type="ECO:0000256" key="1">
    <source>
        <dbReference type="ARBA" id="ARBA00004370"/>
    </source>
</evidence>
<organism evidence="8 9">
    <name type="scientific">Pristionchus entomophagus</name>
    <dbReference type="NCBI Taxonomy" id="358040"/>
    <lineage>
        <taxon>Eukaryota</taxon>
        <taxon>Metazoa</taxon>
        <taxon>Ecdysozoa</taxon>
        <taxon>Nematoda</taxon>
        <taxon>Chromadorea</taxon>
        <taxon>Rhabditida</taxon>
        <taxon>Rhabditina</taxon>
        <taxon>Diplogasteromorpha</taxon>
        <taxon>Diplogasteroidea</taxon>
        <taxon>Neodiplogasteridae</taxon>
        <taxon>Pristionchus</taxon>
    </lineage>
</organism>
<evidence type="ECO:0008006" key="10">
    <source>
        <dbReference type="Google" id="ProtNLM"/>
    </source>
</evidence>
<evidence type="ECO:0000256" key="5">
    <source>
        <dbReference type="ARBA" id="ARBA00023136"/>
    </source>
</evidence>
<evidence type="ECO:0000256" key="2">
    <source>
        <dbReference type="ARBA" id="ARBA00010532"/>
    </source>
</evidence>
<evidence type="ECO:0000256" key="7">
    <source>
        <dbReference type="SAM" id="Phobius"/>
    </source>
</evidence>
<dbReference type="Proteomes" id="UP001432027">
    <property type="component" value="Unassembled WGS sequence"/>
</dbReference>
<dbReference type="InterPro" id="IPR002159">
    <property type="entry name" value="CD36_fam"/>
</dbReference>
<dbReference type="GO" id="GO:0005737">
    <property type="term" value="C:cytoplasm"/>
    <property type="evidence" value="ECO:0007669"/>
    <property type="project" value="TreeGrafter"/>
</dbReference>
<gene>
    <name evidence="8" type="ORF">PENTCL1PPCAC_26296</name>
</gene>
<dbReference type="EMBL" id="BTSX01000006">
    <property type="protein sequence ID" value="GMT04122.1"/>
    <property type="molecule type" value="Genomic_DNA"/>
</dbReference>
<dbReference type="PANTHER" id="PTHR11923">
    <property type="entry name" value="SCAVENGER RECEPTOR CLASS B TYPE-1 SR-B1"/>
    <property type="match status" value="1"/>
</dbReference>
<evidence type="ECO:0000313" key="8">
    <source>
        <dbReference type="EMBL" id="GMT04122.1"/>
    </source>
</evidence>
<dbReference type="PRINTS" id="PR01609">
    <property type="entry name" value="CD36FAMILY"/>
</dbReference>
<dbReference type="Pfam" id="PF01130">
    <property type="entry name" value="CD36"/>
    <property type="match status" value="1"/>
</dbReference>
<keyword evidence="5 7" id="KW-0472">Membrane</keyword>
<sequence>MGKCCYCSFGWVSLVLGLILLIGGLVVQLAVMPPMITSTLDDFKVLGLNPDGTPNDFTQAWVSPNYIASTEFYVFDYANTGGIMNRGSYPDMDEKGPYNYKTAITNEVVSWGEDGETVNYYQKFVYYFDKDNSCKGCDPKVDTVKVPDIIYQLIVNILPTKEICRKPAKDSLDEKICDMVNDDLLDNIEKGGILFSLLNIEPFITVTVDQLLFSGYTTPIVDSLKEADLFAFTFLNDQPEVQWAVGNLSEALGQVPINYIQNNNTLDFYYTADTGKSNPARTGFVTGFTGTPDYPSSEDGKLPLKWWDAKVDDRYCPEQFAEKARKIDGTIGDFYQSYITKQTEIPIYISDICRTVTLSYGSDINVKGVDGYRFTFGDDVFNSKLADNCGYCKELPRDFHSLPEGSRCLPSGYLDLSGCMSIPIPDYGDLALPVIASLPHFHMTDGETKFAPRFKPTDDDAPTIDIEPMSGTLLNAQEKMQINLYIGQSRHTAFNSLKVQRSGAYPLFWLNKTALIDQNDLNMLNQSMAPMNIVPIICWSAVGVGAALLVISIILFCCSCSGKKDKKDE</sequence>
<evidence type="ECO:0000313" key="9">
    <source>
        <dbReference type="Proteomes" id="UP001432027"/>
    </source>
</evidence>
<reference evidence="8" key="1">
    <citation type="submission" date="2023-10" db="EMBL/GenBank/DDBJ databases">
        <title>Genome assembly of Pristionchus species.</title>
        <authorList>
            <person name="Yoshida K."/>
            <person name="Sommer R.J."/>
        </authorList>
    </citation>
    <scope>NUCLEOTIDE SEQUENCE</scope>
    <source>
        <strain evidence="8">RS0144</strain>
    </source>
</reference>
<evidence type="ECO:0000256" key="6">
    <source>
        <dbReference type="ARBA" id="ARBA00023180"/>
    </source>
</evidence>
<comment type="caution">
    <text evidence="8">The sequence shown here is derived from an EMBL/GenBank/DDBJ whole genome shotgun (WGS) entry which is preliminary data.</text>
</comment>
<proteinExistence type="inferred from homology"/>
<comment type="similarity">
    <text evidence="2">Belongs to the CD36 family.</text>
</comment>
<dbReference type="GO" id="GO:0005044">
    <property type="term" value="F:scavenger receptor activity"/>
    <property type="evidence" value="ECO:0007669"/>
    <property type="project" value="TreeGrafter"/>
</dbReference>